<dbReference type="InterPro" id="IPR000210">
    <property type="entry name" value="BTB/POZ_dom"/>
</dbReference>
<reference evidence="2" key="1">
    <citation type="journal article" date="2013" name="Genetics">
        <title>The draft genome and transcriptome of Panagrellus redivivus are shaped by the harsh demands of a free-living lifestyle.</title>
        <authorList>
            <person name="Srinivasan J."/>
            <person name="Dillman A.R."/>
            <person name="Macchietto M.G."/>
            <person name="Heikkinen L."/>
            <person name="Lakso M."/>
            <person name="Fracchia K.M."/>
            <person name="Antoshechkin I."/>
            <person name="Mortazavi A."/>
            <person name="Wong G."/>
            <person name="Sternberg P.W."/>
        </authorList>
    </citation>
    <scope>NUCLEOTIDE SEQUENCE [LARGE SCALE GENOMIC DNA]</scope>
    <source>
        <strain evidence="2">MT8872</strain>
    </source>
</reference>
<dbReference type="Pfam" id="PF00651">
    <property type="entry name" value="BTB"/>
    <property type="match status" value="1"/>
</dbReference>
<dbReference type="PANTHER" id="PTHR46672:SF1">
    <property type="entry name" value="OS08G0103600 PROTEIN"/>
    <property type="match status" value="1"/>
</dbReference>
<accession>A0A7E4VVA0</accession>
<dbReference type="SMART" id="SM00225">
    <property type="entry name" value="BTB"/>
    <property type="match status" value="1"/>
</dbReference>
<organism evidence="2 3">
    <name type="scientific">Panagrellus redivivus</name>
    <name type="common">Microworm</name>
    <dbReference type="NCBI Taxonomy" id="6233"/>
    <lineage>
        <taxon>Eukaryota</taxon>
        <taxon>Metazoa</taxon>
        <taxon>Ecdysozoa</taxon>
        <taxon>Nematoda</taxon>
        <taxon>Chromadorea</taxon>
        <taxon>Rhabditida</taxon>
        <taxon>Tylenchina</taxon>
        <taxon>Panagrolaimomorpha</taxon>
        <taxon>Panagrolaimoidea</taxon>
        <taxon>Panagrolaimidae</taxon>
        <taxon>Panagrellus</taxon>
    </lineage>
</organism>
<dbReference type="PANTHER" id="PTHR46672">
    <property type="entry name" value="OS08G0495500 PROTEIN-RELATED"/>
    <property type="match status" value="1"/>
</dbReference>
<evidence type="ECO:0000259" key="1">
    <source>
        <dbReference type="PROSITE" id="PS50097"/>
    </source>
</evidence>
<dbReference type="Gene3D" id="3.30.710.10">
    <property type="entry name" value="Potassium Channel Kv1.1, Chain A"/>
    <property type="match status" value="1"/>
</dbReference>
<dbReference type="PROSITE" id="PS50097">
    <property type="entry name" value="BTB"/>
    <property type="match status" value="1"/>
</dbReference>
<reference evidence="3" key="2">
    <citation type="submission" date="2020-10" db="UniProtKB">
        <authorList>
            <consortium name="WormBaseParasite"/>
        </authorList>
    </citation>
    <scope>IDENTIFICATION</scope>
</reference>
<dbReference type="SUPFAM" id="SSF54695">
    <property type="entry name" value="POZ domain"/>
    <property type="match status" value="1"/>
</dbReference>
<keyword evidence="2" id="KW-1185">Reference proteome</keyword>
<dbReference type="CDD" id="cd18186">
    <property type="entry name" value="BTB_POZ_ZBTB_KLHL-like"/>
    <property type="match status" value="1"/>
</dbReference>
<sequence length="295" mass="32782">MTVFEDAFNISLEKNANGTFPEGKMASAHRPIMGSKGISWWAEYYVQEDHVFISIHASGGCTNFDGRIQCGQHNFELYGEFQTDYVSVIFGFLHGGENCVITCSGKFSDFDSNICFKPTATPLYEFVNSTDHCPYDMMFKVGDSGIEAHRALLAIVSPVFAAMFNANTKEADTGVVQLEDCSLETVQNVLELCYGCDGVERTAKELVDMLKFVDKYGITVLVDKLEACLPSHITVEGFAPVAEYAWIYEKPFLQAQCARFFIDNHAQLAESQEFHALPAPLLICMMGLVITYILA</sequence>
<dbReference type="AlphaFoldDB" id="A0A7E4VVA0"/>
<dbReference type="InterPro" id="IPR044714">
    <property type="entry name" value="AtSIBP1-like"/>
</dbReference>
<dbReference type="WBParaSite" id="Pan_g3178.t1">
    <property type="protein sequence ID" value="Pan_g3178.t1"/>
    <property type="gene ID" value="Pan_g3178"/>
</dbReference>
<evidence type="ECO:0000313" key="2">
    <source>
        <dbReference type="Proteomes" id="UP000492821"/>
    </source>
</evidence>
<dbReference type="Proteomes" id="UP000492821">
    <property type="component" value="Unassembled WGS sequence"/>
</dbReference>
<name>A0A7E4VVA0_PANRE</name>
<dbReference type="InterPro" id="IPR011333">
    <property type="entry name" value="SKP1/BTB/POZ_sf"/>
</dbReference>
<feature type="domain" description="BTB" evidence="1">
    <location>
        <begin position="135"/>
        <end position="194"/>
    </location>
</feature>
<evidence type="ECO:0000313" key="3">
    <source>
        <dbReference type="WBParaSite" id="Pan_g3178.t1"/>
    </source>
</evidence>
<protein>
    <submittedName>
        <fullName evidence="3">BTB domain-containing protein</fullName>
    </submittedName>
</protein>
<proteinExistence type="predicted"/>